<gene>
    <name evidence="1" type="ORF">BpHYR1_028373</name>
</gene>
<protein>
    <submittedName>
        <fullName evidence="1">Uncharacterized protein</fullName>
    </submittedName>
</protein>
<accession>A0A3M7PJ06</accession>
<keyword evidence="2" id="KW-1185">Reference proteome</keyword>
<sequence length="86" mass="9723">MTKLRTGVSAKELSAFFPFASYDQIKRCARHVREIINNEFTPLNISFINETLPGAFEKFSFETHVRILHLSSLMAAKSSDRSSVDA</sequence>
<dbReference type="Proteomes" id="UP000276133">
    <property type="component" value="Unassembled WGS sequence"/>
</dbReference>
<comment type="caution">
    <text evidence="1">The sequence shown here is derived from an EMBL/GenBank/DDBJ whole genome shotgun (WGS) entry which is preliminary data.</text>
</comment>
<evidence type="ECO:0000313" key="1">
    <source>
        <dbReference type="EMBL" id="RMZ98690.1"/>
    </source>
</evidence>
<organism evidence="1 2">
    <name type="scientific">Brachionus plicatilis</name>
    <name type="common">Marine rotifer</name>
    <name type="synonym">Brachionus muelleri</name>
    <dbReference type="NCBI Taxonomy" id="10195"/>
    <lineage>
        <taxon>Eukaryota</taxon>
        <taxon>Metazoa</taxon>
        <taxon>Spiralia</taxon>
        <taxon>Gnathifera</taxon>
        <taxon>Rotifera</taxon>
        <taxon>Eurotatoria</taxon>
        <taxon>Monogononta</taxon>
        <taxon>Pseudotrocha</taxon>
        <taxon>Ploima</taxon>
        <taxon>Brachionidae</taxon>
        <taxon>Brachionus</taxon>
    </lineage>
</organism>
<name>A0A3M7PJ06_BRAPC</name>
<dbReference type="EMBL" id="REGN01010619">
    <property type="protein sequence ID" value="RMZ98690.1"/>
    <property type="molecule type" value="Genomic_DNA"/>
</dbReference>
<reference evidence="1 2" key="1">
    <citation type="journal article" date="2018" name="Sci. Rep.">
        <title>Genomic signatures of local adaptation to the degree of environmental predictability in rotifers.</title>
        <authorList>
            <person name="Franch-Gras L."/>
            <person name="Hahn C."/>
            <person name="Garcia-Roger E.M."/>
            <person name="Carmona M.J."/>
            <person name="Serra M."/>
            <person name="Gomez A."/>
        </authorList>
    </citation>
    <scope>NUCLEOTIDE SEQUENCE [LARGE SCALE GENOMIC DNA]</scope>
    <source>
        <strain evidence="1">HYR1</strain>
    </source>
</reference>
<dbReference type="AlphaFoldDB" id="A0A3M7PJ06"/>
<proteinExistence type="predicted"/>
<evidence type="ECO:0000313" key="2">
    <source>
        <dbReference type="Proteomes" id="UP000276133"/>
    </source>
</evidence>